<dbReference type="AlphaFoldDB" id="A0A6J7J918"/>
<dbReference type="EMBL" id="CAFBNF010000066">
    <property type="protein sequence ID" value="CAB4939838.1"/>
    <property type="molecule type" value="Genomic_DNA"/>
</dbReference>
<evidence type="ECO:0000313" key="1">
    <source>
        <dbReference type="EMBL" id="CAB4939838.1"/>
    </source>
</evidence>
<name>A0A6J7J918_9ZZZZ</name>
<accession>A0A6J7J918</accession>
<gene>
    <name evidence="1" type="ORF">UFOPK3773_00786</name>
</gene>
<proteinExistence type="predicted"/>
<sequence>MITPRARAPFAKARVVSTGFVTPSPGRCTPPTTSSTLARGTISLTSPAVITFTASPKTRAIEAPRLSSSNRASVVATLTEPRCWNPVAWPVSASRVAKSSVVYWARRVRLWVARSWPTRPAACQVVPLVSSDRSSSTTSVTPRRAR</sequence>
<reference evidence="1" key="1">
    <citation type="submission" date="2020-05" db="EMBL/GenBank/DDBJ databases">
        <authorList>
            <person name="Chiriac C."/>
            <person name="Salcher M."/>
            <person name="Ghai R."/>
            <person name="Kavagutti S V."/>
        </authorList>
    </citation>
    <scope>NUCLEOTIDE SEQUENCE</scope>
</reference>
<organism evidence="1">
    <name type="scientific">freshwater metagenome</name>
    <dbReference type="NCBI Taxonomy" id="449393"/>
    <lineage>
        <taxon>unclassified sequences</taxon>
        <taxon>metagenomes</taxon>
        <taxon>ecological metagenomes</taxon>
    </lineage>
</organism>
<protein>
    <submittedName>
        <fullName evidence="1">Unannotated protein</fullName>
    </submittedName>
</protein>